<dbReference type="InterPro" id="IPR025303">
    <property type="entry name" value="PdaC"/>
</dbReference>
<organism evidence="3 4">
    <name type="scientific">Hominilimicola fabiformis</name>
    <dbReference type="NCBI Taxonomy" id="2885356"/>
    <lineage>
        <taxon>Bacteria</taxon>
        <taxon>Bacillati</taxon>
        <taxon>Bacillota</taxon>
        <taxon>Clostridia</taxon>
        <taxon>Eubacteriales</taxon>
        <taxon>Oscillospiraceae</taxon>
        <taxon>Hominilimicola</taxon>
    </lineage>
</organism>
<name>A0AAE3J8Z9_9FIRM</name>
<reference evidence="3 4" key="1">
    <citation type="submission" date="2021-10" db="EMBL/GenBank/DDBJ databases">
        <title>Anaerobic single-cell dispensing facilitates the cultivation of human gut bacteria.</title>
        <authorList>
            <person name="Afrizal A."/>
        </authorList>
    </citation>
    <scope>NUCLEOTIDE SEQUENCE [LARGE SCALE GENOMIC DNA]</scope>
    <source>
        <strain evidence="3 4">CLA-AA-H232</strain>
    </source>
</reference>
<evidence type="ECO:0000259" key="1">
    <source>
        <dbReference type="Pfam" id="PF11738"/>
    </source>
</evidence>
<feature type="domain" description="DUF3298" evidence="1">
    <location>
        <begin position="140"/>
        <end position="213"/>
    </location>
</feature>
<dbReference type="InterPro" id="IPR037126">
    <property type="entry name" value="PdaC/RsiV-like_sf"/>
</dbReference>
<dbReference type="EMBL" id="JAJEQM010000003">
    <property type="protein sequence ID" value="MCC2209901.1"/>
    <property type="molecule type" value="Genomic_DNA"/>
</dbReference>
<feature type="domain" description="Deacetylase PdaC" evidence="2">
    <location>
        <begin position="44"/>
        <end position="122"/>
    </location>
</feature>
<dbReference type="Gene3D" id="3.90.640.20">
    <property type="entry name" value="Heat-shock cognate protein, ATPase"/>
    <property type="match status" value="1"/>
</dbReference>
<comment type="caution">
    <text evidence="3">The sequence shown here is derived from an EMBL/GenBank/DDBJ whole genome shotgun (WGS) entry which is preliminary data.</text>
</comment>
<dbReference type="RefSeq" id="WP_308455953.1">
    <property type="nucleotide sequence ID" value="NZ_JAJEQM010000003.1"/>
</dbReference>
<sequence>MKRIIAVIFVILCLCGCDMKRIRTESSIKEYETDFSTVYAETVKFSGMKNSELEKNINAQIQQSIDSDLVAFDSKAQECKDNLQMGNKCVMEIGWEETYNKNDFISVVEEKYIYTGGARGTTVHIPVNIDVSGEKEVKLADLFADDGYVSTLNRMINEEMEKHSEEYKDLWAKPEIKQEHQTDFYIQDDDLVIFFQPYDLSYYARGFVEFRLDLEDLSGYMKEEYRRLID</sequence>
<protein>
    <submittedName>
        <fullName evidence="3">DUF3298 and DUF4163 domain-containing protein</fullName>
    </submittedName>
</protein>
<dbReference type="Pfam" id="PF13739">
    <property type="entry name" value="PdaC"/>
    <property type="match status" value="1"/>
</dbReference>
<accession>A0AAE3J8Z9</accession>
<dbReference type="InterPro" id="IPR021729">
    <property type="entry name" value="DUF3298"/>
</dbReference>
<evidence type="ECO:0000259" key="2">
    <source>
        <dbReference type="Pfam" id="PF13739"/>
    </source>
</evidence>
<dbReference type="Gene3D" id="3.30.565.40">
    <property type="entry name" value="Fervidobacterium nodosum Rt17-B1 like"/>
    <property type="match status" value="1"/>
</dbReference>
<dbReference type="AlphaFoldDB" id="A0AAE3J8Z9"/>
<dbReference type="Proteomes" id="UP001198242">
    <property type="component" value="Unassembled WGS sequence"/>
</dbReference>
<proteinExistence type="predicted"/>
<evidence type="ECO:0000313" key="3">
    <source>
        <dbReference type="EMBL" id="MCC2209901.1"/>
    </source>
</evidence>
<evidence type="ECO:0000313" key="4">
    <source>
        <dbReference type="Proteomes" id="UP001198242"/>
    </source>
</evidence>
<gene>
    <name evidence="3" type="ORF">LKE05_03690</name>
</gene>
<dbReference type="Pfam" id="PF11738">
    <property type="entry name" value="DUF3298"/>
    <property type="match status" value="1"/>
</dbReference>
<keyword evidence="4" id="KW-1185">Reference proteome</keyword>